<dbReference type="NCBIfam" id="NF033537">
    <property type="entry name" value="lasso_biosyn_B2"/>
    <property type="match status" value="1"/>
</dbReference>
<dbReference type="Proteomes" id="UP001198830">
    <property type="component" value="Unassembled WGS sequence"/>
</dbReference>
<dbReference type="InterPro" id="IPR053521">
    <property type="entry name" value="McjB-like"/>
</dbReference>
<feature type="domain" description="Microcin J25-processing protein McjB C-terminal" evidence="1">
    <location>
        <begin position="95"/>
        <end position="204"/>
    </location>
</feature>
<protein>
    <submittedName>
        <fullName evidence="2">Lasso peptide biosynthesis B2 protein</fullName>
    </submittedName>
</protein>
<dbReference type="InterPro" id="IPR032708">
    <property type="entry name" value="McjB_C"/>
</dbReference>
<accession>A0ABS8H687</accession>
<proteinExistence type="predicted"/>
<sequence>MTGQRAIFLDVAADRYFGLQPQWDLVFRRLVMGEAPGSDLGHLVASAILVEDEEIDSPPQPVSIPCASREVPLDPATGSMGQRFAFIRAQISAIIRLRVREFGLVIAQIERRARCVEIDHAGRADPEWTGWASAFAASSWLLPQRGQCLPRSIAFLKVLLAAGLSAKLVIGVSASPFSAHCWVQADDMVLNDRLENIRPFEPILAI</sequence>
<keyword evidence="3" id="KW-1185">Reference proteome</keyword>
<evidence type="ECO:0000313" key="2">
    <source>
        <dbReference type="EMBL" id="MCC4234059.1"/>
    </source>
</evidence>
<organism evidence="2 3">
    <name type="scientific">Sphingobium soli</name>
    <dbReference type="NCBI Taxonomy" id="1591116"/>
    <lineage>
        <taxon>Bacteria</taxon>
        <taxon>Pseudomonadati</taxon>
        <taxon>Pseudomonadota</taxon>
        <taxon>Alphaproteobacteria</taxon>
        <taxon>Sphingomonadales</taxon>
        <taxon>Sphingomonadaceae</taxon>
        <taxon>Sphingobium</taxon>
    </lineage>
</organism>
<dbReference type="EMBL" id="JAJGNP010000015">
    <property type="protein sequence ID" value="MCC4234059.1"/>
    <property type="molecule type" value="Genomic_DNA"/>
</dbReference>
<name>A0ABS8H687_9SPHN</name>
<dbReference type="RefSeq" id="WP_228227699.1">
    <property type="nucleotide sequence ID" value="NZ_JAJGNP010000015.1"/>
</dbReference>
<evidence type="ECO:0000313" key="3">
    <source>
        <dbReference type="Proteomes" id="UP001198830"/>
    </source>
</evidence>
<reference evidence="2 3" key="1">
    <citation type="submission" date="2021-10" db="EMBL/GenBank/DDBJ databases">
        <title>The diversity and Nitrogen Metabolism of Culturable Nitrate-Utilizing Bacteria Within the Oxygen Minimum Zone of the Changjiang (Yangtze River)Estuary.</title>
        <authorList>
            <person name="Zhang D."/>
            <person name="Zheng J."/>
            <person name="Liu S."/>
            <person name="He W."/>
        </authorList>
    </citation>
    <scope>NUCLEOTIDE SEQUENCE [LARGE SCALE GENOMIC DNA]</scope>
    <source>
        <strain evidence="2 3">FXH275-2</strain>
    </source>
</reference>
<comment type="caution">
    <text evidence="2">The sequence shown here is derived from an EMBL/GenBank/DDBJ whole genome shotgun (WGS) entry which is preliminary data.</text>
</comment>
<dbReference type="Pfam" id="PF13471">
    <property type="entry name" value="Transglut_core3"/>
    <property type="match status" value="1"/>
</dbReference>
<evidence type="ECO:0000259" key="1">
    <source>
        <dbReference type="Pfam" id="PF13471"/>
    </source>
</evidence>
<gene>
    <name evidence="2" type="ORF">LL253_15375</name>
</gene>